<dbReference type="RefSeq" id="WP_250859092.1">
    <property type="nucleotide sequence ID" value="NZ_JAGSOJ010000002.1"/>
</dbReference>
<proteinExistence type="predicted"/>
<accession>A0A9J6NZS7</accession>
<keyword evidence="1" id="KW-0472">Membrane</keyword>
<dbReference type="NCBIfam" id="NF042414">
    <property type="entry name" value="CLC_0170_fam"/>
    <property type="match status" value="1"/>
</dbReference>
<dbReference type="InterPro" id="IPR049971">
    <property type="entry name" value="CLC_0170-like"/>
</dbReference>
<feature type="transmembrane region" description="Helical" evidence="1">
    <location>
        <begin position="12"/>
        <end position="30"/>
    </location>
</feature>
<keyword evidence="1" id="KW-1133">Transmembrane helix</keyword>
<protein>
    <submittedName>
        <fullName evidence="2">Uncharacterized protein</fullName>
    </submittedName>
</protein>
<sequence>MRILSLCDKYFVILIVIQGIIMITIDYVTFKEYKMKEVAKKSRVIGISAIVIAVTLSIINLIVR</sequence>
<dbReference type="EMBL" id="JAGSOJ010000002">
    <property type="protein sequence ID" value="MCM1990047.1"/>
    <property type="molecule type" value="Genomic_DNA"/>
</dbReference>
<organism evidence="2 3">
    <name type="scientific">Oceanirhabdus seepicola</name>
    <dbReference type="NCBI Taxonomy" id="2828781"/>
    <lineage>
        <taxon>Bacteria</taxon>
        <taxon>Bacillati</taxon>
        <taxon>Bacillota</taxon>
        <taxon>Clostridia</taxon>
        <taxon>Eubacteriales</taxon>
        <taxon>Clostridiaceae</taxon>
        <taxon>Oceanirhabdus</taxon>
    </lineage>
</organism>
<evidence type="ECO:0000256" key="1">
    <source>
        <dbReference type="SAM" id="Phobius"/>
    </source>
</evidence>
<reference evidence="2" key="2">
    <citation type="submission" date="2021-04" db="EMBL/GenBank/DDBJ databases">
        <authorList>
            <person name="Dong X."/>
        </authorList>
    </citation>
    <scope>NUCLEOTIDE SEQUENCE</scope>
    <source>
        <strain evidence="2">ZWT</strain>
    </source>
</reference>
<keyword evidence="3" id="KW-1185">Reference proteome</keyword>
<dbReference type="AlphaFoldDB" id="A0A9J6NZS7"/>
<evidence type="ECO:0000313" key="3">
    <source>
        <dbReference type="Proteomes" id="UP001056429"/>
    </source>
</evidence>
<comment type="caution">
    <text evidence="2">The sequence shown here is derived from an EMBL/GenBank/DDBJ whole genome shotgun (WGS) entry which is preliminary data.</text>
</comment>
<reference evidence="2" key="1">
    <citation type="journal article" date="2021" name="mSystems">
        <title>Bacteria and Archaea Synergistically Convert Glycine Betaine to Biogenic Methane in the Formosa Cold Seep of the South China Sea.</title>
        <authorList>
            <person name="Li L."/>
            <person name="Zhang W."/>
            <person name="Zhang S."/>
            <person name="Song L."/>
            <person name="Sun Q."/>
            <person name="Zhang H."/>
            <person name="Xiang H."/>
            <person name="Dong X."/>
        </authorList>
    </citation>
    <scope>NUCLEOTIDE SEQUENCE</scope>
    <source>
        <strain evidence="2">ZWT</strain>
    </source>
</reference>
<gene>
    <name evidence="2" type="ORF">KDK92_09855</name>
</gene>
<name>A0A9J6NZS7_9CLOT</name>
<feature type="transmembrane region" description="Helical" evidence="1">
    <location>
        <begin position="42"/>
        <end position="63"/>
    </location>
</feature>
<dbReference type="Proteomes" id="UP001056429">
    <property type="component" value="Unassembled WGS sequence"/>
</dbReference>
<keyword evidence="1" id="KW-0812">Transmembrane</keyword>
<evidence type="ECO:0000313" key="2">
    <source>
        <dbReference type="EMBL" id="MCM1990047.1"/>
    </source>
</evidence>